<evidence type="ECO:0000256" key="2">
    <source>
        <dbReference type="RuleBase" id="RU362080"/>
    </source>
</evidence>
<dbReference type="SUPFAM" id="SSF143120">
    <property type="entry name" value="YefM-like"/>
    <property type="match status" value="1"/>
</dbReference>
<gene>
    <name evidence="3" type="ORF">RB602_11225</name>
</gene>
<dbReference type="Pfam" id="PF02604">
    <property type="entry name" value="PhdYeFM_antitox"/>
    <property type="match status" value="1"/>
</dbReference>
<sequence>MTIHVNIGEAKTRLSELIAAALRGEEVVLNKAGRPVARIVADADASAIEREAIAAKRASAIGSLAEKYAHLPDEAFDIPPSMTDEEYEERIKRKFG</sequence>
<dbReference type="InterPro" id="IPR036165">
    <property type="entry name" value="YefM-like_sf"/>
</dbReference>
<evidence type="ECO:0000313" key="3">
    <source>
        <dbReference type="EMBL" id="WOE74414.1"/>
    </source>
</evidence>
<dbReference type="KEGG" id="acoa:RB602_11225"/>
<keyword evidence="4" id="KW-1185">Reference proteome</keyword>
<proteinExistence type="inferred from homology"/>
<comment type="function">
    <text evidence="2">Antitoxin component of a type II toxin-antitoxin (TA) system.</text>
</comment>
<dbReference type="EMBL" id="CP136594">
    <property type="protein sequence ID" value="WOE74414.1"/>
    <property type="molecule type" value="Genomic_DNA"/>
</dbReference>
<protein>
    <recommendedName>
        <fullName evidence="2">Antitoxin</fullName>
    </recommendedName>
</protein>
<accession>A0AA97F4Y9</accession>
<evidence type="ECO:0000313" key="4">
    <source>
        <dbReference type="Proteomes" id="UP001302429"/>
    </source>
</evidence>
<dbReference type="InterPro" id="IPR006442">
    <property type="entry name" value="Antitoxin_Phd/YefM"/>
</dbReference>
<name>A0AA97F4Y9_9SPHN</name>
<comment type="similarity">
    <text evidence="1 2">Belongs to the phD/YefM antitoxin family.</text>
</comment>
<dbReference type="Proteomes" id="UP001302429">
    <property type="component" value="Chromosome"/>
</dbReference>
<dbReference type="Gene3D" id="3.40.1620.10">
    <property type="entry name" value="YefM-like domain"/>
    <property type="match status" value="1"/>
</dbReference>
<dbReference type="AlphaFoldDB" id="A0AA97F4Y9"/>
<evidence type="ECO:0000256" key="1">
    <source>
        <dbReference type="ARBA" id="ARBA00009981"/>
    </source>
</evidence>
<dbReference type="RefSeq" id="WP_317080665.1">
    <property type="nucleotide sequence ID" value="NZ_CP136594.1"/>
</dbReference>
<reference evidence="3 4" key="1">
    <citation type="submission" date="2023-10" db="EMBL/GenBank/DDBJ databases">
        <title>Complete genome sequence of a Sphingomonadaceae bacterium.</title>
        <authorList>
            <person name="Yan C."/>
        </authorList>
    </citation>
    <scope>NUCLEOTIDE SEQUENCE [LARGE SCALE GENOMIC DNA]</scope>
    <source>
        <strain evidence="3 4">SCSIO 66989</strain>
    </source>
</reference>
<dbReference type="NCBIfam" id="TIGR01552">
    <property type="entry name" value="phd_fam"/>
    <property type="match status" value="1"/>
</dbReference>
<organism evidence="3 4">
    <name type="scientific">Alterisphingorhabdus coralli</name>
    <dbReference type="NCBI Taxonomy" id="3071408"/>
    <lineage>
        <taxon>Bacteria</taxon>
        <taxon>Pseudomonadati</taxon>
        <taxon>Pseudomonadota</taxon>
        <taxon>Alphaproteobacteria</taxon>
        <taxon>Sphingomonadales</taxon>
        <taxon>Sphingomonadaceae</taxon>
        <taxon>Alterisphingorhabdus (ex Yan et al. 2024)</taxon>
    </lineage>
</organism>